<dbReference type="EMBL" id="JANPWB010000012">
    <property type="protein sequence ID" value="KAJ1115584.1"/>
    <property type="molecule type" value="Genomic_DNA"/>
</dbReference>
<organism evidence="2 3">
    <name type="scientific">Pleurodeles waltl</name>
    <name type="common">Iberian ribbed newt</name>
    <dbReference type="NCBI Taxonomy" id="8319"/>
    <lineage>
        <taxon>Eukaryota</taxon>
        <taxon>Metazoa</taxon>
        <taxon>Chordata</taxon>
        <taxon>Craniata</taxon>
        <taxon>Vertebrata</taxon>
        <taxon>Euteleostomi</taxon>
        <taxon>Amphibia</taxon>
        <taxon>Batrachia</taxon>
        <taxon>Caudata</taxon>
        <taxon>Salamandroidea</taxon>
        <taxon>Salamandridae</taxon>
        <taxon>Pleurodelinae</taxon>
        <taxon>Pleurodeles</taxon>
    </lineage>
</organism>
<accession>A0AAV7NKC6</accession>
<gene>
    <name evidence="2" type="ORF">NDU88_003806</name>
</gene>
<keyword evidence="3" id="KW-1185">Reference proteome</keyword>
<name>A0AAV7NKC6_PLEWA</name>
<dbReference type="AlphaFoldDB" id="A0AAV7NKC6"/>
<evidence type="ECO:0000256" key="1">
    <source>
        <dbReference type="SAM" id="MobiDB-lite"/>
    </source>
</evidence>
<evidence type="ECO:0000313" key="3">
    <source>
        <dbReference type="Proteomes" id="UP001066276"/>
    </source>
</evidence>
<protein>
    <submittedName>
        <fullName evidence="2">Uncharacterized protein</fullName>
    </submittedName>
</protein>
<proteinExistence type="predicted"/>
<evidence type="ECO:0000313" key="2">
    <source>
        <dbReference type="EMBL" id="KAJ1115584.1"/>
    </source>
</evidence>
<dbReference type="Proteomes" id="UP001066276">
    <property type="component" value="Chromosome 8"/>
</dbReference>
<feature type="region of interest" description="Disordered" evidence="1">
    <location>
        <begin position="1"/>
        <end position="91"/>
    </location>
</feature>
<sequence>MSEDHAILHQGQGNRLAARSASQHKPPLPAGGQGSCRRIAGPPREQRGRSAARSTSYRKSPHRDRTGITPGAEGQIGGLVPSYPQRGPAGSCRRIADCPRCREADERPSLVRQRGKLPQAATDHRLLFGGCLPVGGHLHAHKKLQKEITYRSYCSSCTVLCSLCI</sequence>
<comment type="caution">
    <text evidence="2">The sequence shown here is derived from an EMBL/GenBank/DDBJ whole genome shotgun (WGS) entry which is preliminary data.</text>
</comment>
<reference evidence="2" key="1">
    <citation type="journal article" date="2022" name="bioRxiv">
        <title>Sequencing and chromosome-scale assembly of the giantPleurodeles waltlgenome.</title>
        <authorList>
            <person name="Brown T."/>
            <person name="Elewa A."/>
            <person name="Iarovenko S."/>
            <person name="Subramanian E."/>
            <person name="Araus A.J."/>
            <person name="Petzold A."/>
            <person name="Susuki M."/>
            <person name="Suzuki K.-i.T."/>
            <person name="Hayashi T."/>
            <person name="Toyoda A."/>
            <person name="Oliveira C."/>
            <person name="Osipova E."/>
            <person name="Leigh N.D."/>
            <person name="Simon A."/>
            <person name="Yun M.H."/>
        </authorList>
    </citation>
    <scope>NUCLEOTIDE SEQUENCE</scope>
    <source>
        <strain evidence="2">20211129_DDA</strain>
        <tissue evidence="2">Liver</tissue>
    </source>
</reference>